<dbReference type="SUPFAM" id="SSF51556">
    <property type="entry name" value="Metallo-dependent hydrolases"/>
    <property type="match status" value="1"/>
</dbReference>
<dbReference type="Proteomes" id="UP000469558">
    <property type="component" value="Unassembled WGS sequence"/>
</dbReference>
<protein>
    <submittedName>
        <fullName evidence="1">Adenosine deaminase AGSA</fullName>
    </submittedName>
</protein>
<name>A0A8T9BW40_9HELO</name>
<evidence type="ECO:0000313" key="1">
    <source>
        <dbReference type="EMBL" id="TVY56310.1"/>
    </source>
</evidence>
<dbReference type="InterPro" id="IPR032466">
    <property type="entry name" value="Metal_Hydrolase"/>
</dbReference>
<accession>A0A8T9BW40</accession>
<dbReference type="AlphaFoldDB" id="A0A8T9BW40"/>
<evidence type="ECO:0000313" key="2">
    <source>
        <dbReference type="Proteomes" id="UP000469558"/>
    </source>
</evidence>
<keyword evidence="2" id="KW-1185">Reference proteome</keyword>
<organism evidence="1 2">
    <name type="scientific">Lachnellula suecica</name>
    <dbReference type="NCBI Taxonomy" id="602035"/>
    <lineage>
        <taxon>Eukaryota</taxon>
        <taxon>Fungi</taxon>
        <taxon>Dikarya</taxon>
        <taxon>Ascomycota</taxon>
        <taxon>Pezizomycotina</taxon>
        <taxon>Leotiomycetes</taxon>
        <taxon>Helotiales</taxon>
        <taxon>Lachnaceae</taxon>
        <taxon>Lachnellula</taxon>
    </lineage>
</organism>
<gene>
    <name evidence="1" type="primary">AGSA</name>
    <name evidence="1" type="ORF">LSUE1_G007223</name>
</gene>
<dbReference type="EMBL" id="QGMK01002746">
    <property type="protein sequence ID" value="TVY56310.1"/>
    <property type="molecule type" value="Genomic_DNA"/>
</dbReference>
<dbReference type="Gene3D" id="3.20.20.140">
    <property type="entry name" value="Metal-dependent hydrolases"/>
    <property type="match status" value="1"/>
</dbReference>
<feature type="non-terminal residue" evidence="1">
    <location>
        <position position="1"/>
    </location>
</feature>
<reference evidence="1 2" key="1">
    <citation type="submission" date="2018-05" db="EMBL/GenBank/DDBJ databases">
        <title>Genome sequencing and assembly of the regulated plant pathogen Lachnellula willkommii and related sister species for the development of diagnostic species identification markers.</title>
        <authorList>
            <person name="Giroux E."/>
            <person name="Bilodeau G."/>
        </authorList>
    </citation>
    <scope>NUCLEOTIDE SEQUENCE [LARGE SCALE GENOMIC DNA]</scope>
    <source>
        <strain evidence="1 2">CBS 268.59</strain>
    </source>
</reference>
<proteinExistence type="predicted"/>
<comment type="caution">
    <text evidence="1">The sequence shown here is derived from an EMBL/GenBank/DDBJ whole genome shotgun (WGS) entry which is preliminary data.</text>
</comment>
<dbReference type="OrthoDB" id="7202371at2759"/>
<sequence length="297" mass="33933">TNLSPIAKQACAIVSTIRASERKTIWTTASSPEIQKAELFPGMMFNTAKTHMETTRLWKIVQKMPKGALLHCHLGAMVDLRWVFNAALEENGMCVCAAEPLTTSEAREKAGMRFQYVKAPSENAASIWTQEYSPNEWVPVTVAADSFPDGGRDGWVSWMQDRCSITQAESLQHHLGVDDVWKKLNSAFTILPGIVYYEPILRKFLREFFRALLEDGVRWLEFRTAPFSRFLLEGQEEDDGNPEHLLRVLWEEVEAFKKNEEGKGFWGIRMIWVGLRIWDTDKVIEGNIPTSLMLSVY</sequence>